<evidence type="ECO:0000313" key="2">
    <source>
        <dbReference type="Proteomes" id="UP001056778"/>
    </source>
</evidence>
<accession>A0ACB9SY43</accession>
<comment type="caution">
    <text evidence="1">The sequence shown here is derived from an EMBL/GenBank/DDBJ whole genome shotgun (WGS) entry which is preliminary data.</text>
</comment>
<name>A0ACB9SY43_HOLOL</name>
<proteinExistence type="predicted"/>
<keyword evidence="2" id="KW-1185">Reference proteome</keyword>
<evidence type="ECO:0000313" key="1">
    <source>
        <dbReference type="EMBL" id="KAI4459441.1"/>
    </source>
</evidence>
<sequence>MPLTLYYLTDGPPSVACRMLLKAMKIDCNLVKMDFLKGDHLTEEYAKKNPQKEIPVLDDDGFYLSERNKYVPTGAGLFKYKCFSTAILQYLADKYGKNDTFYPKDIKARAIVNHRLAFSATKYYRYIEDYLLPLFYDYERTELMLKKVHVALAVFNTYLERLGTKYSAGDNLTIADLQFVSGTMCLDATDFDFSKYSHVTKWYNTFKNENPELWKIVEEAKEILVMVAKEEPDLSGLYPHPVHPIRLVNA</sequence>
<keyword evidence="1" id="KW-0808">Transferase</keyword>
<protein>
    <submittedName>
        <fullName evidence="1">Glutathione s transferase d10 isoform a-related</fullName>
    </submittedName>
</protein>
<organism evidence="1 2">
    <name type="scientific">Holotrichia oblita</name>
    <name type="common">Chafer beetle</name>
    <dbReference type="NCBI Taxonomy" id="644536"/>
    <lineage>
        <taxon>Eukaryota</taxon>
        <taxon>Metazoa</taxon>
        <taxon>Ecdysozoa</taxon>
        <taxon>Arthropoda</taxon>
        <taxon>Hexapoda</taxon>
        <taxon>Insecta</taxon>
        <taxon>Pterygota</taxon>
        <taxon>Neoptera</taxon>
        <taxon>Endopterygota</taxon>
        <taxon>Coleoptera</taxon>
        <taxon>Polyphaga</taxon>
        <taxon>Scarabaeiformia</taxon>
        <taxon>Scarabaeidae</taxon>
        <taxon>Melolonthinae</taxon>
        <taxon>Holotrichia</taxon>
    </lineage>
</organism>
<dbReference type="Proteomes" id="UP001056778">
    <property type="component" value="Chromosome 6"/>
</dbReference>
<reference evidence="1" key="1">
    <citation type="submission" date="2022-04" db="EMBL/GenBank/DDBJ databases">
        <title>Chromosome-scale genome assembly of Holotrichia oblita Faldermann.</title>
        <authorList>
            <person name="Rongchong L."/>
        </authorList>
    </citation>
    <scope>NUCLEOTIDE SEQUENCE</scope>
    <source>
        <strain evidence="1">81SQS9</strain>
    </source>
</reference>
<gene>
    <name evidence="1" type="ORF">MML48_6g00009206</name>
</gene>
<dbReference type="EMBL" id="CM043020">
    <property type="protein sequence ID" value="KAI4459441.1"/>
    <property type="molecule type" value="Genomic_DNA"/>
</dbReference>